<sequence>MLLVTIVEFKVNLNGDLIRPFVPSRGIRQGCPLSPYLFILCSEGLSALLKKAEFENNLHGCKVIRGAP</sequence>
<dbReference type="EMBL" id="JBBNAF010000003">
    <property type="protein sequence ID" value="KAK9160511.1"/>
    <property type="molecule type" value="Genomic_DNA"/>
</dbReference>
<evidence type="ECO:0000313" key="2">
    <source>
        <dbReference type="Proteomes" id="UP001420932"/>
    </source>
</evidence>
<comment type="caution">
    <text evidence="1">The sequence shown here is derived from an EMBL/GenBank/DDBJ whole genome shotgun (WGS) entry which is preliminary data.</text>
</comment>
<dbReference type="AlphaFoldDB" id="A0AAP0Q1S7"/>
<protein>
    <recommendedName>
        <fullName evidence="3">Reverse transcriptase domain-containing protein</fullName>
    </recommendedName>
</protein>
<keyword evidence="2" id="KW-1185">Reference proteome</keyword>
<organism evidence="1 2">
    <name type="scientific">Stephania yunnanensis</name>
    <dbReference type="NCBI Taxonomy" id="152371"/>
    <lineage>
        <taxon>Eukaryota</taxon>
        <taxon>Viridiplantae</taxon>
        <taxon>Streptophyta</taxon>
        <taxon>Embryophyta</taxon>
        <taxon>Tracheophyta</taxon>
        <taxon>Spermatophyta</taxon>
        <taxon>Magnoliopsida</taxon>
        <taxon>Ranunculales</taxon>
        <taxon>Menispermaceae</taxon>
        <taxon>Menispermoideae</taxon>
        <taxon>Cissampelideae</taxon>
        <taxon>Stephania</taxon>
    </lineage>
</organism>
<gene>
    <name evidence="1" type="ORF">Syun_006852</name>
</gene>
<accession>A0AAP0Q1S7</accession>
<proteinExistence type="predicted"/>
<evidence type="ECO:0000313" key="1">
    <source>
        <dbReference type="EMBL" id="KAK9160511.1"/>
    </source>
</evidence>
<dbReference type="Proteomes" id="UP001420932">
    <property type="component" value="Unassembled WGS sequence"/>
</dbReference>
<reference evidence="1 2" key="1">
    <citation type="submission" date="2024-01" db="EMBL/GenBank/DDBJ databases">
        <title>Genome assemblies of Stephania.</title>
        <authorList>
            <person name="Yang L."/>
        </authorList>
    </citation>
    <scope>NUCLEOTIDE SEQUENCE [LARGE SCALE GENOMIC DNA]</scope>
    <source>
        <strain evidence="1">YNDBR</strain>
        <tissue evidence="1">Leaf</tissue>
    </source>
</reference>
<evidence type="ECO:0008006" key="3">
    <source>
        <dbReference type="Google" id="ProtNLM"/>
    </source>
</evidence>
<name>A0AAP0Q1S7_9MAGN</name>